<evidence type="ECO:0000313" key="2">
    <source>
        <dbReference type="EMBL" id="KAA6403813.1"/>
    </source>
</evidence>
<protein>
    <submittedName>
        <fullName evidence="2">Uncharacterized protein</fullName>
    </submittedName>
</protein>
<sequence>MQLAHIVIPSQDETPPKSNVNQIDRHQSTPRPIPKVREWPQTQTKKKKNRGIRIEDIPNVVQKPYDG</sequence>
<comment type="caution">
    <text evidence="2">The sequence shown here is derived from an EMBL/GenBank/DDBJ whole genome shotgun (WGS) entry which is preliminary data.</text>
</comment>
<dbReference type="EMBL" id="SNRW01000057">
    <property type="protein sequence ID" value="KAA6403813.1"/>
    <property type="molecule type" value="Genomic_DNA"/>
</dbReference>
<evidence type="ECO:0000313" key="3">
    <source>
        <dbReference type="Proteomes" id="UP000324800"/>
    </source>
</evidence>
<reference evidence="2 3" key="1">
    <citation type="submission" date="2019-03" db="EMBL/GenBank/DDBJ databases">
        <title>Single cell metagenomics reveals metabolic interactions within the superorganism composed of flagellate Streblomastix strix and complex community of Bacteroidetes bacteria on its surface.</title>
        <authorList>
            <person name="Treitli S.C."/>
            <person name="Kolisko M."/>
            <person name="Husnik F."/>
            <person name="Keeling P."/>
            <person name="Hampl V."/>
        </authorList>
    </citation>
    <scope>NUCLEOTIDE SEQUENCE [LARGE SCALE GENOMIC DNA]</scope>
    <source>
        <strain evidence="2">ST1C</strain>
    </source>
</reference>
<organism evidence="2 3">
    <name type="scientific">Streblomastix strix</name>
    <dbReference type="NCBI Taxonomy" id="222440"/>
    <lineage>
        <taxon>Eukaryota</taxon>
        <taxon>Metamonada</taxon>
        <taxon>Preaxostyla</taxon>
        <taxon>Oxymonadida</taxon>
        <taxon>Streblomastigidae</taxon>
        <taxon>Streblomastix</taxon>
    </lineage>
</organism>
<feature type="compositionally biased region" description="Polar residues" evidence="1">
    <location>
        <begin position="11"/>
        <end position="22"/>
    </location>
</feature>
<dbReference type="AlphaFoldDB" id="A0A5J4X9P8"/>
<proteinExistence type="predicted"/>
<name>A0A5J4X9P8_9EUKA</name>
<dbReference type="Proteomes" id="UP000324800">
    <property type="component" value="Unassembled WGS sequence"/>
</dbReference>
<gene>
    <name evidence="2" type="ORF">EZS28_000663</name>
</gene>
<evidence type="ECO:0000256" key="1">
    <source>
        <dbReference type="SAM" id="MobiDB-lite"/>
    </source>
</evidence>
<feature type="region of interest" description="Disordered" evidence="1">
    <location>
        <begin position="1"/>
        <end position="67"/>
    </location>
</feature>
<accession>A0A5J4X9P8</accession>